<keyword evidence="2" id="KW-0472">Membrane</keyword>
<reference evidence="3" key="2">
    <citation type="submission" date="2020-09" db="EMBL/GenBank/DDBJ databases">
        <authorList>
            <person name="Sun Q."/>
            <person name="Ohkuma M."/>
        </authorList>
    </citation>
    <scope>NUCLEOTIDE SEQUENCE</scope>
    <source>
        <strain evidence="3">JCM 13064</strain>
    </source>
</reference>
<keyword evidence="2" id="KW-1133">Transmembrane helix</keyword>
<gene>
    <name evidence="3" type="ORF">GCM10007964_22300</name>
</gene>
<evidence type="ECO:0000256" key="1">
    <source>
        <dbReference type="SAM" id="MobiDB-lite"/>
    </source>
</evidence>
<dbReference type="InterPro" id="IPR010994">
    <property type="entry name" value="RuvA_2-like"/>
</dbReference>
<dbReference type="Gene3D" id="1.10.150.280">
    <property type="entry name" value="AF1531-like domain"/>
    <property type="match status" value="1"/>
</dbReference>
<feature type="transmembrane region" description="Helical" evidence="2">
    <location>
        <begin position="39"/>
        <end position="61"/>
    </location>
</feature>
<proteinExistence type="predicted"/>
<feature type="transmembrane region" description="Helical" evidence="2">
    <location>
        <begin position="68"/>
        <end position="90"/>
    </location>
</feature>
<accession>A0A917VGQ4</accession>
<dbReference type="Pfam" id="PF12836">
    <property type="entry name" value="HHH_3"/>
    <property type="match status" value="1"/>
</dbReference>
<feature type="region of interest" description="Disordered" evidence="1">
    <location>
        <begin position="1"/>
        <end position="33"/>
    </location>
</feature>
<reference evidence="3" key="1">
    <citation type="journal article" date="2014" name="Int. J. Syst. Evol. Microbiol.">
        <title>Complete genome sequence of Corynebacterium casei LMG S-19264T (=DSM 44701T), isolated from a smear-ripened cheese.</title>
        <authorList>
            <consortium name="US DOE Joint Genome Institute (JGI-PGF)"/>
            <person name="Walter F."/>
            <person name="Albersmeier A."/>
            <person name="Kalinowski J."/>
            <person name="Ruckert C."/>
        </authorList>
    </citation>
    <scope>NUCLEOTIDE SEQUENCE</scope>
    <source>
        <strain evidence="3">JCM 13064</strain>
    </source>
</reference>
<evidence type="ECO:0008006" key="5">
    <source>
        <dbReference type="Google" id="ProtNLM"/>
    </source>
</evidence>
<keyword evidence="2" id="KW-0812">Transmembrane</keyword>
<evidence type="ECO:0000313" key="4">
    <source>
        <dbReference type="Proteomes" id="UP000645217"/>
    </source>
</evidence>
<comment type="caution">
    <text evidence="3">The sequence shown here is derived from an EMBL/GenBank/DDBJ whole genome shotgun (WGS) entry which is preliminary data.</text>
</comment>
<organism evidence="3 4">
    <name type="scientific">Sphaerisporangium melleum</name>
    <dbReference type="NCBI Taxonomy" id="321316"/>
    <lineage>
        <taxon>Bacteria</taxon>
        <taxon>Bacillati</taxon>
        <taxon>Actinomycetota</taxon>
        <taxon>Actinomycetes</taxon>
        <taxon>Streptosporangiales</taxon>
        <taxon>Streptosporangiaceae</taxon>
        <taxon>Sphaerisporangium</taxon>
    </lineage>
</organism>
<evidence type="ECO:0000256" key="2">
    <source>
        <dbReference type="SAM" id="Phobius"/>
    </source>
</evidence>
<dbReference type="AlphaFoldDB" id="A0A917VGQ4"/>
<sequence>MPGPARPQDVGPHGHLPQPPFPPRMPPPPPPKSSNAAGIVWALAPLLSCGWATPFTMGYAAAKLRSGWLALSAAIYAIGLVAFILNVGVGGGDSDVLMLLTFLGTGGSWLGGTIHSLVIRESVFPSKNNPNDHAVAMAQHRRDLRQQARELAERDPALARELRIGRPDLPRQYDDGGLVDVNHAPVEAIATLPGMTYELAERVVEVRRNVGGFVSAEDMSIAVDLPPRLTAELVEMTIYLP</sequence>
<dbReference type="EMBL" id="BMNT01000010">
    <property type="protein sequence ID" value="GGK79206.1"/>
    <property type="molecule type" value="Genomic_DNA"/>
</dbReference>
<feature type="transmembrane region" description="Helical" evidence="2">
    <location>
        <begin position="96"/>
        <end position="119"/>
    </location>
</feature>
<keyword evidence="4" id="KW-1185">Reference proteome</keyword>
<dbReference type="Proteomes" id="UP000645217">
    <property type="component" value="Unassembled WGS sequence"/>
</dbReference>
<feature type="compositionally biased region" description="Pro residues" evidence="1">
    <location>
        <begin position="17"/>
        <end position="32"/>
    </location>
</feature>
<evidence type="ECO:0000313" key="3">
    <source>
        <dbReference type="EMBL" id="GGK79206.1"/>
    </source>
</evidence>
<dbReference type="SUPFAM" id="SSF47781">
    <property type="entry name" value="RuvA domain 2-like"/>
    <property type="match status" value="1"/>
</dbReference>
<name>A0A917VGQ4_9ACTN</name>
<protein>
    <recommendedName>
        <fullName evidence="5">Helix-hairpin-helix domain-containing protein</fullName>
    </recommendedName>
</protein>